<dbReference type="SUPFAM" id="SSF141371">
    <property type="entry name" value="PilZ domain-like"/>
    <property type="match status" value="1"/>
</dbReference>
<name>A0A2A4SPH4_9DELT</name>
<dbReference type="Gene3D" id="2.40.10.220">
    <property type="entry name" value="predicted glycosyltransferase like domains"/>
    <property type="match status" value="1"/>
</dbReference>
<evidence type="ECO:0000313" key="3">
    <source>
        <dbReference type="Proteomes" id="UP000218113"/>
    </source>
</evidence>
<evidence type="ECO:0000259" key="1">
    <source>
        <dbReference type="Pfam" id="PF07238"/>
    </source>
</evidence>
<accession>A0A2A4SPH4</accession>
<protein>
    <recommendedName>
        <fullName evidence="1">PilZ domain-containing protein</fullName>
    </recommendedName>
</protein>
<reference evidence="3" key="1">
    <citation type="submission" date="2017-08" db="EMBL/GenBank/DDBJ databases">
        <title>A dynamic microbial community with high functional redundancy inhabits the cold, oxic subseafloor aquifer.</title>
        <authorList>
            <person name="Tully B.J."/>
            <person name="Wheat C.G."/>
            <person name="Glazer B.T."/>
            <person name="Huber J.A."/>
        </authorList>
    </citation>
    <scope>NUCLEOTIDE SEQUENCE [LARGE SCALE GENOMIC DNA]</scope>
</reference>
<proteinExistence type="predicted"/>
<sequence>MFSIKGVYKGKKFHLEEPLNIEKRANVIITFLDVEAPIPVNQEISLDVSEEDHSEEYYEKLRKHKRYPAKGNISLIIEKREVIYPLRDYSAGGLSFLSDQTFEVKCPLTASLKDPIEKDVSVLDFEFEVARVIAHGDKYIIGCKFFDDVDEELWHSLIS</sequence>
<comment type="caution">
    <text evidence="2">The sequence shown here is derived from an EMBL/GenBank/DDBJ whole genome shotgun (WGS) entry which is preliminary data.</text>
</comment>
<dbReference type="EMBL" id="NVSR01000152">
    <property type="protein sequence ID" value="PCI22981.1"/>
    <property type="molecule type" value="Genomic_DNA"/>
</dbReference>
<dbReference type="InterPro" id="IPR009875">
    <property type="entry name" value="PilZ_domain"/>
</dbReference>
<organism evidence="2 3">
    <name type="scientific">SAR324 cluster bacterium</name>
    <dbReference type="NCBI Taxonomy" id="2024889"/>
    <lineage>
        <taxon>Bacteria</taxon>
        <taxon>Deltaproteobacteria</taxon>
        <taxon>SAR324 cluster</taxon>
    </lineage>
</organism>
<gene>
    <name evidence="2" type="ORF">COB67_13105</name>
</gene>
<evidence type="ECO:0000313" key="2">
    <source>
        <dbReference type="EMBL" id="PCI22981.1"/>
    </source>
</evidence>
<dbReference type="Proteomes" id="UP000218113">
    <property type="component" value="Unassembled WGS sequence"/>
</dbReference>
<dbReference type="Pfam" id="PF07238">
    <property type="entry name" value="PilZ"/>
    <property type="match status" value="1"/>
</dbReference>
<feature type="domain" description="PilZ" evidence="1">
    <location>
        <begin position="61"/>
        <end position="155"/>
    </location>
</feature>
<dbReference type="GO" id="GO:0035438">
    <property type="term" value="F:cyclic-di-GMP binding"/>
    <property type="evidence" value="ECO:0007669"/>
    <property type="project" value="InterPro"/>
</dbReference>
<dbReference type="AlphaFoldDB" id="A0A2A4SPH4"/>